<dbReference type="PROSITE" id="PS51352">
    <property type="entry name" value="THIOREDOXIN_2"/>
    <property type="match status" value="1"/>
</dbReference>
<dbReference type="OrthoDB" id="74910at2759"/>
<dbReference type="InterPro" id="IPR036779">
    <property type="entry name" value="LysM_dom_sf"/>
</dbReference>
<dbReference type="Proteomes" id="UP000747110">
    <property type="component" value="Unassembled WGS sequence"/>
</dbReference>
<feature type="domain" description="Thioredoxin" evidence="3">
    <location>
        <begin position="107"/>
        <end position="262"/>
    </location>
</feature>
<protein>
    <recommendedName>
        <fullName evidence="8">Thioredoxin domain-containing protein</fullName>
    </recommendedName>
</protein>
<sequence length="523" mass="54660">MWTGMPVPTRPAGGHICTQRSDAKVVKPCFSGAARATFPGPPVRHGGRPLKLSVAAAAKDAVPAIISYTVQKGETLWDVAVQHGVSMRTIKDLNKLPGREPLLTEGQQLLVPASGITAVATVDGPTTAAAIGSTPARGLWVGSEYVRLATVNEAKELYLRQCDRGNSQNTLLVLYAPWCPHCRDMEDELERMAEGLSHVPAVRVVAVNCDSLEGRMFAREVLGVAYYPSIISFPEHSRTFFKYKGRQRDAESLLRFLNMTCCAREDQMWSLRPVGAHATVVMPGGKWFNRLLPVGTSPGAMAVGLLALVGAASAVVVVVRRHITATAAASDSAAIEADVVAELDSSLGRMASLMVRAMWTRLALLFQLTGPPQSQSQLPTPVAPVNTGSARSGLVVATSAPAATATAALQNGGSEGGGNGLHATAGVVLVAAEAPPPPTSVDSSSIGAVAPAMADVEAASSVAAAAVPDAMAALDASQATTSTRGLTAEERMRLTRLTDDELIALVNSDPDLDKVLSRLLGDK</sequence>
<keyword evidence="7" id="KW-1185">Reference proteome</keyword>
<dbReference type="Pfam" id="PF00085">
    <property type="entry name" value="Thioredoxin"/>
    <property type="match status" value="1"/>
</dbReference>
<dbReference type="GO" id="GO:0003756">
    <property type="term" value="F:protein disulfide isomerase activity"/>
    <property type="evidence" value="ECO:0007669"/>
    <property type="project" value="TreeGrafter"/>
</dbReference>
<comment type="similarity">
    <text evidence="1">Belongs to the protein disulfide isomerase family.</text>
</comment>
<evidence type="ECO:0000313" key="7">
    <source>
        <dbReference type="Proteomes" id="UP000747110"/>
    </source>
</evidence>
<dbReference type="InterPro" id="IPR051063">
    <property type="entry name" value="PDI"/>
</dbReference>
<evidence type="ECO:0000313" key="5">
    <source>
        <dbReference type="EMBL" id="GIL70035.1"/>
    </source>
</evidence>
<dbReference type="SUPFAM" id="SSF52833">
    <property type="entry name" value="Thioredoxin-like"/>
    <property type="match status" value="1"/>
</dbReference>
<keyword evidence="2" id="KW-0812">Transmembrane</keyword>
<dbReference type="Gene3D" id="3.40.30.10">
    <property type="entry name" value="Glutaredoxin"/>
    <property type="match status" value="1"/>
</dbReference>
<dbReference type="GO" id="GO:0006457">
    <property type="term" value="P:protein folding"/>
    <property type="evidence" value="ECO:0007669"/>
    <property type="project" value="TreeGrafter"/>
</dbReference>
<name>A0A8J4BXH2_9CHLO</name>
<dbReference type="PROSITE" id="PS51782">
    <property type="entry name" value="LYSM"/>
    <property type="match status" value="1"/>
</dbReference>
<dbReference type="CDD" id="cd00118">
    <property type="entry name" value="LysM"/>
    <property type="match status" value="1"/>
</dbReference>
<evidence type="ECO:0000259" key="3">
    <source>
        <dbReference type="PROSITE" id="PS51352"/>
    </source>
</evidence>
<feature type="transmembrane region" description="Helical" evidence="2">
    <location>
        <begin position="299"/>
        <end position="319"/>
    </location>
</feature>
<keyword evidence="2" id="KW-1133">Transmembrane helix</keyword>
<dbReference type="Proteomes" id="UP000722791">
    <property type="component" value="Unassembled WGS sequence"/>
</dbReference>
<dbReference type="SMART" id="SM00257">
    <property type="entry name" value="LysM"/>
    <property type="match status" value="1"/>
</dbReference>
<proteinExistence type="inferred from homology"/>
<evidence type="ECO:0000256" key="1">
    <source>
        <dbReference type="ARBA" id="ARBA00006347"/>
    </source>
</evidence>
<evidence type="ECO:0000259" key="4">
    <source>
        <dbReference type="PROSITE" id="PS51782"/>
    </source>
</evidence>
<gene>
    <name evidence="5" type="ORF">Vretifemale_882</name>
    <name evidence="6" type="ORF">Vretimale_3318</name>
</gene>
<evidence type="ECO:0000313" key="6">
    <source>
        <dbReference type="EMBL" id="GIL97754.1"/>
    </source>
</evidence>
<dbReference type="Gene3D" id="3.10.350.10">
    <property type="entry name" value="LysM domain"/>
    <property type="match status" value="1"/>
</dbReference>
<dbReference type="PANTHER" id="PTHR45672">
    <property type="entry name" value="PROTEIN DISULFIDE-ISOMERASE C17H9.14C-RELATED"/>
    <property type="match status" value="1"/>
</dbReference>
<comment type="caution">
    <text evidence="5">The sequence shown here is derived from an EMBL/GenBank/DDBJ whole genome shotgun (WGS) entry which is preliminary data.</text>
</comment>
<dbReference type="AlphaFoldDB" id="A0A8J4BXH2"/>
<dbReference type="InterPro" id="IPR036249">
    <property type="entry name" value="Thioredoxin-like_sf"/>
</dbReference>
<dbReference type="EMBL" id="BNCQ01000005">
    <property type="protein sequence ID" value="GIL97754.1"/>
    <property type="molecule type" value="Genomic_DNA"/>
</dbReference>
<evidence type="ECO:0000256" key="2">
    <source>
        <dbReference type="SAM" id="Phobius"/>
    </source>
</evidence>
<keyword evidence="2" id="KW-0472">Membrane</keyword>
<dbReference type="InterPro" id="IPR018392">
    <property type="entry name" value="LysM"/>
</dbReference>
<organism evidence="5 7">
    <name type="scientific">Volvox reticuliferus</name>
    <dbReference type="NCBI Taxonomy" id="1737510"/>
    <lineage>
        <taxon>Eukaryota</taxon>
        <taxon>Viridiplantae</taxon>
        <taxon>Chlorophyta</taxon>
        <taxon>core chlorophytes</taxon>
        <taxon>Chlorophyceae</taxon>
        <taxon>CS clade</taxon>
        <taxon>Chlamydomonadales</taxon>
        <taxon>Volvocaceae</taxon>
        <taxon>Volvox</taxon>
    </lineage>
</organism>
<reference evidence="5" key="1">
    <citation type="journal article" date="2021" name="Proc. Natl. Acad. Sci. U.S.A.">
        <title>Three genomes in the algal genus Volvox reveal the fate of a haploid sex-determining region after a transition to homothallism.</title>
        <authorList>
            <person name="Yamamoto K."/>
            <person name="Hamaji T."/>
            <person name="Kawai-Toyooka H."/>
            <person name="Matsuzaki R."/>
            <person name="Takahashi F."/>
            <person name="Nishimura Y."/>
            <person name="Kawachi M."/>
            <person name="Noguchi H."/>
            <person name="Minakuchi Y."/>
            <person name="Umen J.G."/>
            <person name="Toyoda A."/>
            <person name="Nozaki H."/>
        </authorList>
    </citation>
    <scope>NUCLEOTIDE SEQUENCE</scope>
    <source>
        <strain evidence="6">NIES-3785</strain>
        <strain evidence="5">NIES-3786</strain>
    </source>
</reference>
<dbReference type="InterPro" id="IPR017937">
    <property type="entry name" value="Thioredoxin_CS"/>
</dbReference>
<dbReference type="PROSITE" id="PS00194">
    <property type="entry name" value="THIOREDOXIN_1"/>
    <property type="match status" value="1"/>
</dbReference>
<evidence type="ECO:0008006" key="8">
    <source>
        <dbReference type="Google" id="ProtNLM"/>
    </source>
</evidence>
<accession>A0A8J4BXH2</accession>
<dbReference type="SUPFAM" id="SSF54106">
    <property type="entry name" value="LysM domain"/>
    <property type="match status" value="1"/>
</dbReference>
<dbReference type="GO" id="GO:0005783">
    <property type="term" value="C:endoplasmic reticulum"/>
    <property type="evidence" value="ECO:0007669"/>
    <property type="project" value="TreeGrafter"/>
</dbReference>
<dbReference type="Pfam" id="PF01476">
    <property type="entry name" value="LysM"/>
    <property type="match status" value="1"/>
</dbReference>
<feature type="domain" description="LysM" evidence="4">
    <location>
        <begin position="66"/>
        <end position="111"/>
    </location>
</feature>
<dbReference type="EMBL" id="BNCP01000002">
    <property type="protein sequence ID" value="GIL70035.1"/>
    <property type="molecule type" value="Genomic_DNA"/>
</dbReference>
<dbReference type="PANTHER" id="PTHR45672:SF11">
    <property type="entry name" value="PROTEIN DISULFIDE-ISOMERASE C17H9.14C"/>
    <property type="match status" value="1"/>
</dbReference>
<dbReference type="InterPro" id="IPR013766">
    <property type="entry name" value="Thioredoxin_domain"/>
</dbReference>